<sequence>MVSINPLGEELMCDAVTHSAFDHFSMVCKKRFRQSLEQDLFHVLLLFSEQGKPIGYCSYWTDIVDSERYSGCPVFFYQIHYVFIQPEYRGKKYSVLMAKRVVCKMLEELRSRRDVAAFCDKSVYTSNEGNAYGRHIRNWLSCTKQLPFV</sequence>
<name>A0AAV5NRN7_9VIBR</name>
<dbReference type="Proteomes" id="UP001156690">
    <property type="component" value="Unassembled WGS sequence"/>
</dbReference>
<feature type="domain" description="N-acetyltransferase" evidence="1">
    <location>
        <begin position="30"/>
        <end position="108"/>
    </location>
</feature>
<evidence type="ECO:0000259" key="1">
    <source>
        <dbReference type="Pfam" id="PF00583"/>
    </source>
</evidence>
<dbReference type="Gene3D" id="3.40.630.30">
    <property type="match status" value="1"/>
</dbReference>
<dbReference type="CDD" id="cd04301">
    <property type="entry name" value="NAT_SF"/>
    <property type="match status" value="1"/>
</dbReference>
<proteinExistence type="predicted"/>
<organism evidence="2 3">
    <name type="scientific">Vibrio penaeicida</name>
    <dbReference type="NCBI Taxonomy" id="104609"/>
    <lineage>
        <taxon>Bacteria</taxon>
        <taxon>Pseudomonadati</taxon>
        <taxon>Pseudomonadota</taxon>
        <taxon>Gammaproteobacteria</taxon>
        <taxon>Vibrionales</taxon>
        <taxon>Vibrionaceae</taxon>
        <taxon>Vibrio</taxon>
    </lineage>
</organism>
<reference evidence="3" key="1">
    <citation type="journal article" date="2019" name="Int. J. Syst. Evol. Microbiol.">
        <title>The Global Catalogue of Microorganisms (GCM) 10K type strain sequencing project: providing services to taxonomists for standard genome sequencing and annotation.</title>
        <authorList>
            <consortium name="The Broad Institute Genomics Platform"/>
            <consortium name="The Broad Institute Genome Sequencing Center for Infectious Disease"/>
            <person name="Wu L."/>
            <person name="Ma J."/>
        </authorList>
    </citation>
    <scope>NUCLEOTIDE SEQUENCE [LARGE SCALE GENOMIC DNA]</scope>
    <source>
        <strain evidence="3">NBRC 15640</strain>
    </source>
</reference>
<comment type="caution">
    <text evidence="2">The sequence shown here is derived from an EMBL/GenBank/DDBJ whole genome shotgun (WGS) entry which is preliminary data.</text>
</comment>
<dbReference type="AlphaFoldDB" id="A0AAV5NRN7"/>
<dbReference type="RefSeq" id="WP_126606429.1">
    <property type="nucleotide sequence ID" value="NZ_AP025145.1"/>
</dbReference>
<protein>
    <recommendedName>
        <fullName evidence="1">N-acetyltransferase domain-containing protein</fullName>
    </recommendedName>
</protein>
<dbReference type="InterPro" id="IPR000182">
    <property type="entry name" value="GNAT_dom"/>
</dbReference>
<dbReference type="GO" id="GO:0016747">
    <property type="term" value="F:acyltransferase activity, transferring groups other than amino-acyl groups"/>
    <property type="evidence" value="ECO:0007669"/>
    <property type="project" value="InterPro"/>
</dbReference>
<dbReference type="SUPFAM" id="SSF55729">
    <property type="entry name" value="Acyl-CoA N-acyltransferases (Nat)"/>
    <property type="match status" value="1"/>
</dbReference>
<evidence type="ECO:0000313" key="2">
    <source>
        <dbReference type="EMBL" id="GLQ72662.1"/>
    </source>
</evidence>
<evidence type="ECO:0000313" key="3">
    <source>
        <dbReference type="Proteomes" id="UP001156690"/>
    </source>
</evidence>
<keyword evidence="3" id="KW-1185">Reference proteome</keyword>
<dbReference type="Pfam" id="PF00583">
    <property type="entry name" value="Acetyltransf_1"/>
    <property type="match status" value="1"/>
</dbReference>
<accession>A0AAV5NRN7</accession>
<dbReference type="InterPro" id="IPR016181">
    <property type="entry name" value="Acyl_CoA_acyltransferase"/>
</dbReference>
<gene>
    <name evidence="2" type="ORF">GCM10007932_20220</name>
</gene>
<dbReference type="EMBL" id="BSNX01000019">
    <property type="protein sequence ID" value="GLQ72662.1"/>
    <property type="molecule type" value="Genomic_DNA"/>
</dbReference>